<dbReference type="GO" id="GO:0016020">
    <property type="term" value="C:membrane"/>
    <property type="evidence" value="ECO:0007669"/>
    <property type="project" value="UniProtKB-SubCell"/>
</dbReference>
<comment type="subcellular location">
    <subcellularLocation>
        <location evidence="1">Membrane</location>
        <topology evidence="1">Multi-pass membrane protein</topology>
    </subcellularLocation>
</comment>
<proteinExistence type="predicted"/>
<keyword evidence="3 5" id="KW-1133">Transmembrane helix</keyword>
<evidence type="ECO:0000256" key="3">
    <source>
        <dbReference type="ARBA" id="ARBA00022989"/>
    </source>
</evidence>
<evidence type="ECO:0000256" key="5">
    <source>
        <dbReference type="SAM" id="Phobius"/>
    </source>
</evidence>
<organism evidence="7 8">
    <name type="scientific">Phomopsis amygdali</name>
    <name type="common">Fusicoccum amygdali</name>
    <dbReference type="NCBI Taxonomy" id="1214568"/>
    <lineage>
        <taxon>Eukaryota</taxon>
        <taxon>Fungi</taxon>
        <taxon>Dikarya</taxon>
        <taxon>Ascomycota</taxon>
        <taxon>Pezizomycotina</taxon>
        <taxon>Sordariomycetes</taxon>
        <taxon>Sordariomycetidae</taxon>
        <taxon>Diaporthales</taxon>
        <taxon>Diaporthaceae</taxon>
        <taxon>Diaporthe</taxon>
    </lineage>
</organism>
<dbReference type="Pfam" id="PF13813">
    <property type="entry name" value="MBOAT_2"/>
    <property type="match status" value="1"/>
</dbReference>
<evidence type="ECO:0000256" key="1">
    <source>
        <dbReference type="ARBA" id="ARBA00004141"/>
    </source>
</evidence>
<evidence type="ECO:0000313" key="7">
    <source>
        <dbReference type="EMBL" id="KAK2604301.1"/>
    </source>
</evidence>
<dbReference type="InterPro" id="IPR032805">
    <property type="entry name" value="Wax_synthase_dom"/>
</dbReference>
<feature type="transmembrane region" description="Helical" evidence="5">
    <location>
        <begin position="158"/>
        <end position="178"/>
    </location>
</feature>
<evidence type="ECO:0000256" key="2">
    <source>
        <dbReference type="ARBA" id="ARBA00022692"/>
    </source>
</evidence>
<accession>A0AAD9SE04</accession>
<feature type="domain" description="Wax synthase" evidence="6">
    <location>
        <begin position="65"/>
        <end position="163"/>
    </location>
</feature>
<name>A0AAD9SE04_PHOAM</name>
<dbReference type="EMBL" id="JAUJFL010000004">
    <property type="protein sequence ID" value="KAK2604301.1"/>
    <property type="molecule type" value="Genomic_DNA"/>
</dbReference>
<dbReference type="AlphaFoldDB" id="A0AAD9SE04"/>
<dbReference type="Proteomes" id="UP001265746">
    <property type="component" value="Unassembled WGS sequence"/>
</dbReference>
<evidence type="ECO:0000259" key="6">
    <source>
        <dbReference type="Pfam" id="PF13813"/>
    </source>
</evidence>
<sequence>MSDVASHKASLLRLVRPSRLTSREIVLREYMAVSWVWESFLVLDGANAALGLIAVSTGADSPDHWPPLFGELSYISRGLRSFWGRFWHPLAVRPYRNYGRLIADGVLSLLFRRGDRARDSILTARMQGMITALVMFLLSGLSHMAVSWNLGMHDWLDVWWFLLNFAACAAETAVLAILRGLARRAGLVRELQEIENSWLGSLVGLSWVSMFFFWSVPLWRYERMYNSIAGAEQEMW</sequence>
<keyword evidence="4 5" id="KW-0472">Membrane</keyword>
<keyword evidence="8" id="KW-1185">Reference proteome</keyword>
<reference evidence="7" key="1">
    <citation type="submission" date="2023-06" db="EMBL/GenBank/DDBJ databases">
        <authorList>
            <person name="Noh H."/>
        </authorList>
    </citation>
    <scope>NUCLEOTIDE SEQUENCE</scope>
    <source>
        <strain evidence="7">DUCC20226</strain>
    </source>
</reference>
<evidence type="ECO:0000256" key="4">
    <source>
        <dbReference type="ARBA" id="ARBA00023136"/>
    </source>
</evidence>
<protein>
    <recommendedName>
        <fullName evidence="6">Wax synthase domain-containing protein</fullName>
    </recommendedName>
</protein>
<evidence type="ECO:0000313" key="8">
    <source>
        <dbReference type="Proteomes" id="UP001265746"/>
    </source>
</evidence>
<gene>
    <name evidence="7" type="ORF">N8I77_007244</name>
</gene>
<keyword evidence="2 5" id="KW-0812">Transmembrane</keyword>
<feature type="transmembrane region" description="Helical" evidence="5">
    <location>
        <begin position="128"/>
        <end position="146"/>
    </location>
</feature>
<feature type="transmembrane region" description="Helical" evidence="5">
    <location>
        <begin position="198"/>
        <end position="216"/>
    </location>
</feature>
<comment type="caution">
    <text evidence="7">The sequence shown here is derived from an EMBL/GenBank/DDBJ whole genome shotgun (WGS) entry which is preliminary data.</text>
</comment>